<dbReference type="EMBL" id="BAABFN010000022">
    <property type="protein sequence ID" value="GAA4320894.1"/>
    <property type="molecule type" value="Genomic_DNA"/>
</dbReference>
<evidence type="ECO:0000259" key="1">
    <source>
        <dbReference type="Pfam" id="PF13657"/>
    </source>
</evidence>
<dbReference type="NCBIfam" id="TIGR03071">
    <property type="entry name" value="couple_hipA"/>
    <property type="match status" value="1"/>
</dbReference>
<dbReference type="RefSeq" id="WP_344981912.1">
    <property type="nucleotide sequence ID" value="NZ_BAABFN010000022.1"/>
</dbReference>
<dbReference type="InterPro" id="IPR017508">
    <property type="entry name" value="HipA_N1"/>
</dbReference>
<accession>A0ABP8GAV6</accession>
<dbReference type="Proteomes" id="UP001501207">
    <property type="component" value="Unassembled WGS sequence"/>
</dbReference>
<keyword evidence="3" id="KW-1185">Reference proteome</keyword>
<evidence type="ECO:0000313" key="3">
    <source>
        <dbReference type="Proteomes" id="UP001501207"/>
    </source>
</evidence>
<gene>
    <name evidence="2" type="ORF">GCM10023143_35410</name>
</gene>
<sequence length="130" mass="15471">MIQKIMKWFNKEHEGQAAQLPKNESAQFLLNIDDIQVGTLYCENGEWCFKYSEDFKEHPDYNRIVGFPDLNKTYKSEELWPFFQIRIPGLKQPAIREILEKEKIDKENEVELLKRFGKKTISNPYELVTV</sequence>
<protein>
    <recommendedName>
        <fullName evidence="1">HipA N-terminal subdomain 1 domain-containing protein</fullName>
    </recommendedName>
</protein>
<comment type="caution">
    <text evidence="2">The sequence shown here is derived from an EMBL/GenBank/DDBJ whole genome shotgun (WGS) entry which is preliminary data.</text>
</comment>
<organism evidence="2 3">
    <name type="scientific">Compostibacter hankyongensis</name>
    <dbReference type="NCBI Taxonomy" id="1007089"/>
    <lineage>
        <taxon>Bacteria</taxon>
        <taxon>Pseudomonadati</taxon>
        <taxon>Bacteroidota</taxon>
        <taxon>Chitinophagia</taxon>
        <taxon>Chitinophagales</taxon>
        <taxon>Chitinophagaceae</taxon>
        <taxon>Compostibacter</taxon>
    </lineage>
</organism>
<proteinExistence type="predicted"/>
<name>A0ABP8GAV6_9BACT</name>
<reference evidence="3" key="1">
    <citation type="journal article" date="2019" name="Int. J. Syst. Evol. Microbiol.">
        <title>The Global Catalogue of Microorganisms (GCM) 10K type strain sequencing project: providing services to taxonomists for standard genome sequencing and annotation.</title>
        <authorList>
            <consortium name="The Broad Institute Genomics Platform"/>
            <consortium name="The Broad Institute Genome Sequencing Center for Infectious Disease"/>
            <person name="Wu L."/>
            <person name="Ma J."/>
        </authorList>
    </citation>
    <scope>NUCLEOTIDE SEQUENCE [LARGE SCALE GENOMIC DNA]</scope>
    <source>
        <strain evidence="3">JCM 17664</strain>
    </source>
</reference>
<evidence type="ECO:0000313" key="2">
    <source>
        <dbReference type="EMBL" id="GAA4320894.1"/>
    </source>
</evidence>
<feature type="domain" description="HipA N-terminal subdomain 1" evidence="1">
    <location>
        <begin position="32"/>
        <end position="121"/>
    </location>
</feature>
<dbReference type="Pfam" id="PF13657">
    <property type="entry name" value="Couple_hipA"/>
    <property type="match status" value="1"/>
</dbReference>